<name>A0A7S0BJK5_9RHOD</name>
<evidence type="ECO:0000313" key="3">
    <source>
        <dbReference type="EMBL" id="CAD8394851.1"/>
    </source>
</evidence>
<evidence type="ECO:0000259" key="1">
    <source>
        <dbReference type="Pfam" id="PF10350"/>
    </source>
</evidence>
<gene>
    <name evidence="3" type="ORF">RMAR0315_LOCUS4836</name>
</gene>
<feature type="domain" description="DUF2428" evidence="1">
    <location>
        <begin position="448"/>
        <end position="596"/>
    </location>
</feature>
<proteinExistence type="predicted"/>
<dbReference type="AlphaFoldDB" id="A0A7S0BJK5"/>
<dbReference type="EMBL" id="HBEK01008802">
    <property type="protein sequence ID" value="CAD8394851.1"/>
    <property type="molecule type" value="Transcribed_RNA"/>
</dbReference>
<dbReference type="InterPro" id="IPR051954">
    <property type="entry name" value="tRNA_methyltransferase_THADA"/>
</dbReference>
<dbReference type="InterPro" id="IPR019442">
    <property type="entry name" value="THADA/TRM732_DUF2428"/>
</dbReference>
<dbReference type="PANTHER" id="PTHR14387:SF0">
    <property type="entry name" value="DUF2428 DOMAIN-CONTAINING PROTEIN"/>
    <property type="match status" value="1"/>
</dbReference>
<dbReference type="Pfam" id="PF10350">
    <property type="entry name" value="DUF2428"/>
    <property type="match status" value="1"/>
</dbReference>
<accession>A0A7S0BJK5</accession>
<evidence type="ECO:0000259" key="2">
    <source>
        <dbReference type="Pfam" id="PF25150"/>
    </source>
</evidence>
<sequence>MYIKICKQAAVVNIERVATTLISEKRERKHACVSHSVDRTAWRPETEGLSFDEVEEQGLLNAVVSAMSASRRLIGSSGVGEDNSNSMNIVEEALKCRDVLVRIAAFEYIVAGQALTEPYSSEDMRLVKHAIAVLFMPDGRPAQRSKIRHILRDLWGRLIYSRETALSATAWWERQRMAADRDESRDHFEKLRAEYIVESDLLIQYLFIFTAKGCYPGASHKRKLASLLTIAQAKRIAGGDHDGVFSDLRRITGALELGVVDNWDQNRTAAYNAMLASSDLNGLEEREDNGHVQAQFLSGVSKLVRSARLREADAGALLWRRFFNQLSKGGRRWLFASTPGERHDEFLVKRLGNACDAQLSFIGNLLNSMAYMTQRANDDLGEACEMGLVHGYALALRYALEDISYESFSARRDLRATAMDIINECSLALEVSMKGVGFHEPNVNAHQNDASEDPDERQKFVTGCFLSVSEVCNALGILVHRAPLADEAEDRREGVLDSSQINTIASLFDKVLRNTRHTGVIDKASDALKTIASRLVRSSSPNLRELPPDWLASTLASAIRGDLYVLRRSAGTPFYILAVLGAERKKGNRYFLAETVR</sequence>
<protein>
    <recommendedName>
        <fullName evidence="4">Nuclear pore complex protein Nup85</fullName>
    </recommendedName>
</protein>
<dbReference type="InterPro" id="IPR056843">
    <property type="entry name" value="THADA-like_TPR"/>
</dbReference>
<dbReference type="GO" id="GO:0030488">
    <property type="term" value="P:tRNA methylation"/>
    <property type="evidence" value="ECO:0007669"/>
    <property type="project" value="TreeGrafter"/>
</dbReference>
<dbReference type="Pfam" id="PF25150">
    <property type="entry name" value="TPR_Trm732"/>
    <property type="match status" value="1"/>
</dbReference>
<reference evidence="3" key="1">
    <citation type="submission" date="2021-01" db="EMBL/GenBank/DDBJ databases">
        <authorList>
            <person name="Corre E."/>
            <person name="Pelletier E."/>
            <person name="Niang G."/>
            <person name="Scheremetjew M."/>
            <person name="Finn R."/>
            <person name="Kale V."/>
            <person name="Holt S."/>
            <person name="Cochrane G."/>
            <person name="Meng A."/>
            <person name="Brown T."/>
            <person name="Cohen L."/>
        </authorList>
    </citation>
    <scope>NUCLEOTIDE SEQUENCE</scope>
    <source>
        <strain evidence="3">UTEX LB 2760</strain>
    </source>
</reference>
<dbReference type="PANTHER" id="PTHR14387">
    <property type="entry name" value="THADA/DEATH RECEPTOR INTERACTING PROTEIN"/>
    <property type="match status" value="1"/>
</dbReference>
<feature type="domain" description="tRNA (32-2'-O)-methyltransferase regulator THADA-like TPR repeats region" evidence="2">
    <location>
        <begin position="82"/>
        <end position="230"/>
    </location>
</feature>
<dbReference type="GO" id="GO:0005829">
    <property type="term" value="C:cytosol"/>
    <property type="evidence" value="ECO:0007669"/>
    <property type="project" value="TreeGrafter"/>
</dbReference>
<organism evidence="3">
    <name type="scientific">Rhodosorus marinus</name>
    <dbReference type="NCBI Taxonomy" id="101924"/>
    <lineage>
        <taxon>Eukaryota</taxon>
        <taxon>Rhodophyta</taxon>
        <taxon>Stylonematophyceae</taxon>
        <taxon>Stylonematales</taxon>
        <taxon>Stylonemataceae</taxon>
        <taxon>Rhodosorus</taxon>
    </lineage>
</organism>
<evidence type="ECO:0008006" key="4">
    <source>
        <dbReference type="Google" id="ProtNLM"/>
    </source>
</evidence>